<accession>X1P1C1</accession>
<dbReference type="InterPro" id="IPR001227">
    <property type="entry name" value="Ac_transferase_dom_sf"/>
</dbReference>
<evidence type="ECO:0000313" key="1">
    <source>
        <dbReference type="EMBL" id="GAI24709.1"/>
    </source>
</evidence>
<dbReference type="EMBL" id="BARV01018879">
    <property type="protein sequence ID" value="GAI24709.1"/>
    <property type="molecule type" value="Genomic_DNA"/>
</dbReference>
<dbReference type="SUPFAM" id="SSF52151">
    <property type="entry name" value="FabD/lysophospholipase-like"/>
    <property type="match status" value="1"/>
</dbReference>
<protein>
    <recommendedName>
        <fullName evidence="2">Malonyl-CoA:ACP transacylase (MAT) domain-containing protein</fullName>
    </recommendedName>
</protein>
<dbReference type="AlphaFoldDB" id="X1P1C1"/>
<comment type="caution">
    <text evidence="1">The sequence shown here is derived from an EMBL/GenBank/DDBJ whole genome shotgun (WGS) entry which is preliminary data.</text>
</comment>
<dbReference type="GO" id="GO:0016740">
    <property type="term" value="F:transferase activity"/>
    <property type="evidence" value="ECO:0007669"/>
    <property type="project" value="InterPro"/>
</dbReference>
<reference evidence="1" key="1">
    <citation type="journal article" date="2014" name="Front. Microbiol.">
        <title>High frequency of phylogenetically diverse reductive dehalogenase-homologous genes in deep subseafloor sedimentary metagenomes.</title>
        <authorList>
            <person name="Kawai M."/>
            <person name="Futagami T."/>
            <person name="Toyoda A."/>
            <person name="Takaki Y."/>
            <person name="Nishi S."/>
            <person name="Hori S."/>
            <person name="Arai W."/>
            <person name="Tsubouchi T."/>
            <person name="Morono Y."/>
            <person name="Uchiyama I."/>
            <person name="Ito T."/>
            <person name="Fujiyama A."/>
            <person name="Inagaki F."/>
            <person name="Takami H."/>
        </authorList>
    </citation>
    <scope>NUCLEOTIDE SEQUENCE</scope>
    <source>
        <strain evidence="1">Expedition CK06-06</strain>
    </source>
</reference>
<sequence length="67" mass="7543">VDSIEYLLRENTKIFIEVGPGKVLSGLVKRIANKNNAENIKTLKTDRWEDILKVKEVLAGEGIVYEA</sequence>
<organism evidence="1">
    <name type="scientific">marine sediment metagenome</name>
    <dbReference type="NCBI Taxonomy" id="412755"/>
    <lineage>
        <taxon>unclassified sequences</taxon>
        <taxon>metagenomes</taxon>
        <taxon>ecological metagenomes</taxon>
    </lineage>
</organism>
<dbReference type="InterPro" id="IPR016035">
    <property type="entry name" value="Acyl_Trfase/lysoPLipase"/>
</dbReference>
<proteinExistence type="predicted"/>
<feature type="non-terminal residue" evidence="1">
    <location>
        <position position="1"/>
    </location>
</feature>
<gene>
    <name evidence="1" type="ORF">S06H3_31842</name>
</gene>
<dbReference type="Gene3D" id="3.40.366.10">
    <property type="entry name" value="Malonyl-Coenzyme A Acyl Carrier Protein, domain 2"/>
    <property type="match status" value="1"/>
</dbReference>
<evidence type="ECO:0008006" key="2">
    <source>
        <dbReference type="Google" id="ProtNLM"/>
    </source>
</evidence>
<name>X1P1C1_9ZZZZ</name>